<dbReference type="GO" id="GO:0003700">
    <property type="term" value="F:DNA-binding transcription factor activity"/>
    <property type="evidence" value="ECO:0007669"/>
    <property type="project" value="TreeGrafter"/>
</dbReference>
<dbReference type="Gene3D" id="1.10.357.10">
    <property type="entry name" value="Tetracycline Repressor, domain 2"/>
    <property type="match status" value="1"/>
</dbReference>
<evidence type="ECO:0000256" key="3">
    <source>
        <dbReference type="ARBA" id="ARBA00023163"/>
    </source>
</evidence>
<dbReference type="Pfam" id="PF00440">
    <property type="entry name" value="TetR_N"/>
    <property type="match status" value="1"/>
</dbReference>
<keyword evidence="1" id="KW-0805">Transcription regulation</keyword>
<dbReference type="PROSITE" id="PS50977">
    <property type="entry name" value="HTH_TETR_2"/>
    <property type="match status" value="1"/>
</dbReference>
<evidence type="ECO:0000259" key="5">
    <source>
        <dbReference type="PROSITE" id="PS50977"/>
    </source>
</evidence>
<evidence type="ECO:0000256" key="2">
    <source>
        <dbReference type="ARBA" id="ARBA00023125"/>
    </source>
</evidence>
<organism evidence="6 7">
    <name type="scientific">Paractinoplanes abujensis</name>
    <dbReference type="NCBI Taxonomy" id="882441"/>
    <lineage>
        <taxon>Bacteria</taxon>
        <taxon>Bacillati</taxon>
        <taxon>Actinomycetota</taxon>
        <taxon>Actinomycetes</taxon>
        <taxon>Micromonosporales</taxon>
        <taxon>Micromonosporaceae</taxon>
        <taxon>Paractinoplanes</taxon>
    </lineage>
</organism>
<sequence length="220" mass="23326">MSAATSPRRVRADAERSTARILDAARAVLADDPNASLERIADAAGLARATVHRRFASRAALLETLSARLNALFLDVVRRARVATAPPLVALHRATELIFELKLSHRSVMMATMDAGTGRTMLSPEVREGVDLLFARLHAAGAVAAGNPDWCRRIYLAVLNEVDLLPADDPELTPGAGDELGARTNLTVRTVLGALGAHPDAVASFAPAPSGDSETRRPVT</sequence>
<gene>
    <name evidence="6" type="ORF">BKA14_003545</name>
</gene>
<name>A0A7W7G248_9ACTN</name>
<dbReference type="InterPro" id="IPR001647">
    <property type="entry name" value="HTH_TetR"/>
</dbReference>
<dbReference type="InterPro" id="IPR050109">
    <property type="entry name" value="HTH-type_TetR-like_transc_reg"/>
</dbReference>
<evidence type="ECO:0000256" key="4">
    <source>
        <dbReference type="PROSITE-ProRule" id="PRU00335"/>
    </source>
</evidence>
<evidence type="ECO:0000313" key="6">
    <source>
        <dbReference type="EMBL" id="MBB4693397.1"/>
    </source>
</evidence>
<proteinExistence type="predicted"/>
<comment type="caution">
    <text evidence="6">The sequence shown here is derived from an EMBL/GenBank/DDBJ whole genome shotgun (WGS) entry which is preliminary data.</text>
</comment>
<feature type="domain" description="HTH tetR-type" evidence="5">
    <location>
        <begin position="15"/>
        <end position="73"/>
    </location>
</feature>
<dbReference type="RefSeq" id="WP_184952026.1">
    <property type="nucleotide sequence ID" value="NZ_BOMC01000080.1"/>
</dbReference>
<keyword evidence="7" id="KW-1185">Reference proteome</keyword>
<keyword evidence="3" id="KW-0804">Transcription</keyword>
<dbReference type="PANTHER" id="PTHR30055:SF234">
    <property type="entry name" value="HTH-TYPE TRANSCRIPTIONAL REGULATOR BETI"/>
    <property type="match status" value="1"/>
</dbReference>
<evidence type="ECO:0000256" key="1">
    <source>
        <dbReference type="ARBA" id="ARBA00023015"/>
    </source>
</evidence>
<dbReference type="GO" id="GO:0000976">
    <property type="term" value="F:transcription cis-regulatory region binding"/>
    <property type="evidence" value="ECO:0007669"/>
    <property type="project" value="TreeGrafter"/>
</dbReference>
<dbReference type="InterPro" id="IPR009057">
    <property type="entry name" value="Homeodomain-like_sf"/>
</dbReference>
<evidence type="ECO:0000313" key="7">
    <source>
        <dbReference type="Proteomes" id="UP000542742"/>
    </source>
</evidence>
<keyword evidence="2 4" id="KW-0238">DNA-binding</keyword>
<dbReference type="PANTHER" id="PTHR30055">
    <property type="entry name" value="HTH-TYPE TRANSCRIPTIONAL REGULATOR RUTR"/>
    <property type="match status" value="1"/>
</dbReference>
<dbReference type="Proteomes" id="UP000542742">
    <property type="component" value="Unassembled WGS sequence"/>
</dbReference>
<protein>
    <submittedName>
        <fullName evidence="6">AcrR family transcriptional regulator</fullName>
    </submittedName>
</protein>
<dbReference type="AlphaFoldDB" id="A0A7W7G248"/>
<feature type="DNA-binding region" description="H-T-H motif" evidence="4">
    <location>
        <begin position="36"/>
        <end position="55"/>
    </location>
</feature>
<accession>A0A7W7G248</accession>
<dbReference type="EMBL" id="JACHMF010000001">
    <property type="protein sequence ID" value="MBB4693397.1"/>
    <property type="molecule type" value="Genomic_DNA"/>
</dbReference>
<dbReference type="SUPFAM" id="SSF46689">
    <property type="entry name" value="Homeodomain-like"/>
    <property type="match status" value="1"/>
</dbReference>
<reference evidence="6 7" key="1">
    <citation type="submission" date="2020-08" db="EMBL/GenBank/DDBJ databases">
        <title>Sequencing the genomes of 1000 actinobacteria strains.</title>
        <authorList>
            <person name="Klenk H.-P."/>
        </authorList>
    </citation>
    <scope>NUCLEOTIDE SEQUENCE [LARGE SCALE GENOMIC DNA]</scope>
    <source>
        <strain evidence="6 7">DSM 45518</strain>
    </source>
</reference>